<proteinExistence type="predicted"/>
<sequence>MVRTEIDHSQQQPDPGAIGFDWITAGRGGVSWLISRPRKKLIKN</sequence>
<dbReference type="AlphaFoldDB" id="A0A5C6B8N8"/>
<organism evidence="1 2">
    <name type="scientific">Symmachiella macrocystis</name>
    <dbReference type="NCBI Taxonomy" id="2527985"/>
    <lineage>
        <taxon>Bacteria</taxon>
        <taxon>Pseudomonadati</taxon>
        <taxon>Planctomycetota</taxon>
        <taxon>Planctomycetia</taxon>
        <taxon>Planctomycetales</taxon>
        <taxon>Planctomycetaceae</taxon>
        <taxon>Symmachiella</taxon>
    </lineage>
</organism>
<reference evidence="1 2" key="1">
    <citation type="submission" date="2019-02" db="EMBL/GenBank/DDBJ databases">
        <title>Deep-cultivation of Planctomycetes and their phenomic and genomic characterization uncovers novel biology.</title>
        <authorList>
            <person name="Wiegand S."/>
            <person name="Jogler M."/>
            <person name="Boedeker C."/>
            <person name="Pinto D."/>
            <person name="Vollmers J."/>
            <person name="Rivas-Marin E."/>
            <person name="Kohn T."/>
            <person name="Peeters S.H."/>
            <person name="Heuer A."/>
            <person name="Rast P."/>
            <person name="Oberbeckmann S."/>
            <person name="Bunk B."/>
            <person name="Jeske O."/>
            <person name="Meyerdierks A."/>
            <person name="Storesund J.E."/>
            <person name="Kallscheuer N."/>
            <person name="Luecker S."/>
            <person name="Lage O.M."/>
            <person name="Pohl T."/>
            <person name="Merkel B.J."/>
            <person name="Hornburger P."/>
            <person name="Mueller R.-W."/>
            <person name="Bruemmer F."/>
            <person name="Labrenz M."/>
            <person name="Spormann A.M."/>
            <person name="Op Den Camp H."/>
            <person name="Overmann J."/>
            <person name="Amann R."/>
            <person name="Jetten M.S.M."/>
            <person name="Mascher T."/>
            <person name="Medema M.H."/>
            <person name="Devos D.P."/>
            <person name="Kaster A.-K."/>
            <person name="Ovreas L."/>
            <person name="Rohde M."/>
            <person name="Galperin M.Y."/>
            <person name="Jogler C."/>
        </authorList>
    </citation>
    <scope>NUCLEOTIDE SEQUENCE [LARGE SCALE GENOMIC DNA]</scope>
    <source>
        <strain evidence="1 2">CA54</strain>
    </source>
</reference>
<dbReference type="EMBL" id="SJPP01000003">
    <property type="protein sequence ID" value="TWU06874.1"/>
    <property type="molecule type" value="Genomic_DNA"/>
</dbReference>
<accession>A0A5C6B8N8</accession>
<keyword evidence="2" id="KW-1185">Reference proteome</keyword>
<evidence type="ECO:0000313" key="2">
    <source>
        <dbReference type="Proteomes" id="UP000320735"/>
    </source>
</evidence>
<gene>
    <name evidence="1" type="ORF">CA54_52750</name>
</gene>
<protein>
    <submittedName>
        <fullName evidence="1">Uncharacterized protein</fullName>
    </submittedName>
</protein>
<name>A0A5C6B8N8_9PLAN</name>
<evidence type="ECO:0000313" key="1">
    <source>
        <dbReference type="EMBL" id="TWU06874.1"/>
    </source>
</evidence>
<dbReference type="Proteomes" id="UP000320735">
    <property type="component" value="Unassembled WGS sequence"/>
</dbReference>
<comment type="caution">
    <text evidence="1">The sequence shown here is derived from an EMBL/GenBank/DDBJ whole genome shotgun (WGS) entry which is preliminary data.</text>
</comment>